<reference evidence="1 2" key="2">
    <citation type="journal article" date="2014" name="Genome Announc.">
        <title>Complete Genome Sequence of Methanoregula formicica SMSPT, a Mesophilic Hydrogenotrophic Methanogen Isolated from a Methanogenic Upflow Anaerobic Sludge Blanket Reactor.</title>
        <authorList>
            <person name="Yamamoto K."/>
            <person name="Tamaki H."/>
            <person name="Cadillo-Quiroz H."/>
            <person name="Imachi H."/>
            <person name="Kyrpides N."/>
            <person name="Woyke T."/>
            <person name="Goodwin L."/>
            <person name="Zinder S.H."/>
            <person name="Kamagata Y."/>
            <person name="Liu W.T."/>
        </authorList>
    </citation>
    <scope>NUCLEOTIDE SEQUENCE [LARGE SCALE GENOMIC DNA]</scope>
    <source>
        <strain evidence="2">DSM 22288 / NBRC 105244 / SMSP</strain>
    </source>
</reference>
<dbReference type="EMBL" id="CP003167">
    <property type="protein sequence ID" value="AGB02607.1"/>
    <property type="molecule type" value="Genomic_DNA"/>
</dbReference>
<evidence type="ECO:0000313" key="1">
    <source>
        <dbReference type="EMBL" id="AGB02607.1"/>
    </source>
</evidence>
<protein>
    <submittedName>
        <fullName evidence="1">Uncharacterized protein</fullName>
    </submittedName>
</protein>
<name>L0HCZ8_METFS</name>
<dbReference type="InParanoid" id="L0HCZ8"/>
<dbReference type="HOGENOM" id="CLU_640316_0_0_2"/>
<accession>L0HCZ8</accession>
<proteinExistence type="predicted"/>
<dbReference type="OrthoDB" id="112111at2157"/>
<dbReference type="Proteomes" id="UP000010824">
    <property type="component" value="Chromosome"/>
</dbReference>
<evidence type="ECO:0000313" key="2">
    <source>
        <dbReference type="Proteomes" id="UP000010824"/>
    </source>
</evidence>
<dbReference type="KEGG" id="mfo:Metfor_1577"/>
<dbReference type="RefSeq" id="WP_015285570.1">
    <property type="nucleotide sequence ID" value="NC_019943.1"/>
</dbReference>
<organism evidence="1 2">
    <name type="scientific">Methanoregula formicica (strain DSM 22288 / NBRC 105244 / SMSP)</name>
    <dbReference type="NCBI Taxonomy" id="593750"/>
    <lineage>
        <taxon>Archaea</taxon>
        <taxon>Methanobacteriati</taxon>
        <taxon>Methanobacteriota</taxon>
        <taxon>Stenosarchaea group</taxon>
        <taxon>Methanomicrobia</taxon>
        <taxon>Methanomicrobiales</taxon>
        <taxon>Methanoregulaceae</taxon>
        <taxon>Methanoregula</taxon>
    </lineage>
</organism>
<keyword evidence="2" id="KW-1185">Reference proteome</keyword>
<reference evidence="2" key="1">
    <citation type="submission" date="2011-12" db="EMBL/GenBank/DDBJ databases">
        <title>Complete sequence of Methanoregula formicicum SMSP.</title>
        <authorList>
            <person name="Lucas S."/>
            <person name="Han J."/>
            <person name="Lapidus A."/>
            <person name="Cheng J.-F."/>
            <person name="Goodwin L."/>
            <person name="Pitluck S."/>
            <person name="Peters L."/>
            <person name="Ovchinnikova G."/>
            <person name="Teshima H."/>
            <person name="Detter J.C."/>
            <person name="Han C."/>
            <person name="Tapia R."/>
            <person name="Land M."/>
            <person name="Hauser L."/>
            <person name="Kyrpides N."/>
            <person name="Ivanova N."/>
            <person name="Pagani I."/>
            <person name="Imachi H."/>
            <person name="Tamaki H."/>
            <person name="Sekiguchi Y."/>
            <person name="Kamagata Y."/>
            <person name="Cadillo-Quiroz H."/>
            <person name="Zinder S."/>
            <person name="Liu W.-T."/>
            <person name="Woyke T."/>
        </authorList>
    </citation>
    <scope>NUCLEOTIDE SEQUENCE [LARGE SCALE GENOMIC DNA]</scope>
    <source>
        <strain evidence="2">DSM 22288 / NBRC 105244 / SMSP</strain>
    </source>
</reference>
<dbReference type="GeneID" id="14307966"/>
<sequence precursor="true">MNIHKTVFVLLALLLAGMAIVPMVNAADTSDKANMVGVTVPAPESVDFSELKARHTEHSEEAFILTDPVTFLTFWNNKLEWGLSQQQIETGVKKMEAGDLKKYWDDSEKYYEINNPEEFSRDLQRGLGITSEQAAIFVKAQKEQTRLDYQNYQAPSQSALSSLQKSSMVLTASPSTQSAPSATGYLYTVLIFTDFQIPSEEGAWRDSHKEDAWYDAWMGTNQIESQADSRAGVDNSVGTYSVTVSGQNTGDNSNAWGSSGWMERAAQNLGYTDSNSDGRYTDDMARALKSYQGADSVMLMFATHDITRSYAVGPDQGYADKAAIGYWWMGSDSAVHFATQYHYEHEALHLYGALDEYEGQSYCGQASSLAVDPMQQFYTNTNNFNCSVSTTSVMRDLGQTVISLSTKRFIGWGDHDNDGTLDPFDSSP</sequence>
<gene>
    <name evidence="1" type="ordered locus">Metfor_1577</name>
</gene>
<dbReference type="eggNOG" id="arCOG13746">
    <property type="taxonomic scope" value="Archaea"/>
</dbReference>
<dbReference type="AlphaFoldDB" id="L0HCZ8"/>